<dbReference type="EMBL" id="SMOL01000695">
    <property type="protein sequence ID" value="KAB2602638.1"/>
    <property type="molecule type" value="Genomic_DNA"/>
</dbReference>
<reference evidence="2" key="2">
    <citation type="submission" date="2019-10" db="EMBL/GenBank/DDBJ databases">
        <title>A de novo genome assembly of a pear dwarfing rootstock.</title>
        <authorList>
            <person name="Wang F."/>
            <person name="Wang J."/>
            <person name="Li S."/>
            <person name="Zhang Y."/>
            <person name="Fang M."/>
            <person name="Ma L."/>
            <person name="Zhao Y."/>
            <person name="Jiang S."/>
        </authorList>
    </citation>
    <scope>NUCLEOTIDE SEQUENCE [LARGE SCALE GENOMIC DNA]</scope>
</reference>
<protein>
    <submittedName>
        <fullName evidence="1">Uncharacterized protein</fullName>
    </submittedName>
</protein>
<evidence type="ECO:0000313" key="2">
    <source>
        <dbReference type="Proteomes" id="UP000327157"/>
    </source>
</evidence>
<sequence length="206" mass="22906">MTTPCPMTTAPTTATTAPAKMDHRPMNLVDPVGLPVPQAPASSTYLVALLVSSRHAHRRPRTLEQIRTKILITSTRTCWRTTIGSFSNATSSGKVTCTSILRCLMICRSLSRRVARRSWRTEKIVGFGSAKKVKANKSNSEKKNLLHHSGSRPFSYMMDARWKATMVEKGQSILQESAYQLPLNTSIEFVDPSEDTGFHILIETLD</sequence>
<reference evidence="1 2" key="3">
    <citation type="submission" date="2019-11" db="EMBL/GenBank/DDBJ databases">
        <title>A de novo genome assembly of a pear dwarfing rootstock.</title>
        <authorList>
            <person name="Wang F."/>
            <person name="Wang J."/>
            <person name="Li S."/>
            <person name="Zhang Y."/>
            <person name="Fang M."/>
            <person name="Ma L."/>
            <person name="Zhao Y."/>
            <person name="Jiang S."/>
        </authorList>
    </citation>
    <scope>NUCLEOTIDE SEQUENCE [LARGE SCALE GENOMIC DNA]</scope>
    <source>
        <strain evidence="1">S2</strain>
        <tissue evidence="1">Leaf</tissue>
    </source>
</reference>
<organism evidence="1 2">
    <name type="scientific">Pyrus ussuriensis x Pyrus communis</name>
    <dbReference type="NCBI Taxonomy" id="2448454"/>
    <lineage>
        <taxon>Eukaryota</taxon>
        <taxon>Viridiplantae</taxon>
        <taxon>Streptophyta</taxon>
        <taxon>Embryophyta</taxon>
        <taxon>Tracheophyta</taxon>
        <taxon>Spermatophyta</taxon>
        <taxon>Magnoliopsida</taxon>
        <taxon>eudicotyledons</taxon>
        <taxon>Gunneridae</taxon>
        <taxon>Pentapetalae</taxon>
        <taxon>rosids</taxon>
        <taxon>fabids</taxon>
        <taxon>Rosales</taxon>
        <taxon>Rosaceae</taxon>
        <taxon>Amygdaloideae</taxon>
        <taxon>Maleae</taxon>
        <taxon>Pyrus</taxon>
    </lineage>
</organism>
<accession>A0A5N5FHM2</accession>
<gene>
    <name evidence="1" type="ORF">D8674_003643</name>
</gene>
<name>A0A5N5FHM2_9ROSA</name>
<dbReference type="AlphaFoldDB" id="A0A5N5FHM2"/>
<dbReference type="Proteomes" id="UP000327157">
    <property type="component" value="Chromosome 10"/>
</dbReference>
<keyword evidence="2" id="KW-1185">Reference proteome</keyword>
<reference evidence="1 2" key="1">
    <citation type="submission" date="2019-09" db="EMBL/GenBank/DDBJ databases">
        <authorList>
            <person name="Ou C."/>
        </authorList>
    </citation>
    <scope>NUCLEOTIDE SEQUENCE [LARGE SCALE GENOMIC DNA]</scope>
    <source>
        <strain evidence="1">S2</strain>
        <tissue evidence="1">Leaf</tissue>
    </source>
</reference>
<comment type="caution">
    <text evidence="1">The sequence shown here is derived from an EMBL/GenBank/DDBJ whole genome shotgun (WGS) entry which is preliminary data.</text>
</comment>
<evidence type="ECO:0000313" key="1">
    <source>
        <dbReference type="EMBL" id="KAB2602638.1"/>
    </source>
</evidence>
<proteinExistence type="predicted"/>